<reference evidence="3 4" key="1">
    <citation type="submission" date="2016-10" db="EMBL/GenBank/DDBJ databases">
        <authorList>
            <person name="Varghese N."/>
            <person name="Submissions S."/>
        </authorList>
    </citation>
    <scope>NUCLEOTIDE SEQUENCE [LARGE SCALE GENOMIC DNA]</scope>
    <source>
        <strain evidence="3 4">DSM 9169</strain>
    </source>
</reference>
<evidence type="ECO:0000313" key="3">
    <source>
        <dbReference type="EMBL" id="SDT91138.1"/>
    </source>
</evidence>
<keyword evidence="4" id="KW-1185">Reference proteome</keyword>
<keyword evidence="2" id="KW-0472">Membrane</keyword>
<proteinExistence type="predicted"/>
<feature type="region of interest" description="Disordered" evidence="1">
    <location>
        <begin position="16"/>
        <end position="55"/>
    </location>
</feature>
<name>A0ABY0V6Y4_9ACTO</name>
<keyword evidence="2" id="KW-1133">Transmembrane helix</keyword>
<gene>
    <name evidence="3" type="ORF">SAMN04489714_0814</name>
</gene>
<feature type="compositionally biased region" description="Low complexity" evidence="1">
    <location>
        <begin position="26"/>
        <end position="48"/>
    </location>
</feature>
<evidence type="ECO:0000256" key="1">
    <source>
        <dbReference type="SAM" id="MobiDB-lite"/>
    </source>
</evidence>
<accession>A0ABY0V6Y4</accession>
<dbReference type="RefSeq" id="WP_058236460.1">
    <property type="nucleotide sequence ID" value="NZ_LT629792.1"/>
</dbReference>
<dbReference type="Proteomes" id="UP000198976">
    <property type="component" value="Chromosome I"/>
</dbReference>
<feature type="transmembrane region" description="Helical" evidence="2">
    <location>
        <begin position="84"/>
        <end position="105"/>
    </location>
</feature>
<dbReference type="InterPro" id="IPR021401">
    <property type="entry name" value="DUF3040"/>
</dbReference>
<protein>
    <recommendedName>
        <fullName evidence="5">DUF3040 domain-containing protein</fullName>
    </recommendedName>
</protein>
<sequence>MALSDYEKEILEQMESQLREDDPELASTMSARTSRSSRARSSYDTSADSPRRSKLSPRNMILGAFFAVIGMCVVLGGVTLGYGIWSILLGVLGFCIMVAGILFALHTRPVDPASSKKSGTKPSSGRWTDFVANQNRRWDERGRD</sequence>
<feature type="transmembrane region" description="Helical" evidence="2">
    <location>
        <begin position="60"/>
        <end position="78"/>
    </location>
</feature>
<evidence type="ECO:0000313" key="4">
    <source>
        <dbReference type="Proteomes" id="UP000198976"/>
    </source>
</evidence>
<dbReference type="EMBL" id="LT629792">
    <property type="protein sequence ID" value="SDT91138.1"/>
    <property type="molecule type" value="Genomic_DNA"/>
</dbReference>
<organism evidence="3 4">
    <name type="scientific">Schaalia radingae</name>
    <dbReference type="NCBI Taxonomy" id="131110"/>
    <lineage>
        <taxon>Bacteria</taxon>
        <taxon>Bacillati</taxon>
        <taxon>Actinomycetota</taxon>
        <taxon>Actinomycetes</taxon>
        <taxon>Actinomycetales</taxon>
        <taxon>Actinomycetaceae</taxon>
        <taxon>Schaalia</taxon>
    </lineage>
</organism>
<evidence type="ECO:0008006" key="5">
    <source>
        <dbReference type="Google" id="ProtNLM"/>
    </source>
</evidence>
<keyword evidence="2" id="KW-0812">Transmembrane</keyword>
<evidence type="ECO:0000256" key="2">
    <source>
        <dbReference type="SAM" id="Phobius"/>
    </source>
</evidence>
<feature type="region of interest" description="Disordered" evidence="1">
    <location>
        <begin position="111"/>
        <end position="144"/>
    </location>
</feature>
<dbReference type="Pfam" id="PF11239">
    <property type="entry name" value="DUF3040"/>
    <property type="match status" value="1"/>
</dbReference>
<feature type="compositionally biased region" description="Low complexity" evidence="1">
    <location>
        <begin position="115"/>
        <end position="125"/>
    </location>
</feature>